<evidence type="ECO:0000256" key="7">
    <source>
        <dbReference type="ARBA" id="ARBA00023004"/>
    </source>
</evidence>
<dbReference type="InterPro" id="IPR025404">
    <property type="entry name" value="DUF4130"/>
</dbReference>
<dbReference type="PANTHER" id="PTHR33693:SF9">
    <property type="entry name" value="TYPE-4 URACIL-DNA GLYCOSYLASE"/>
    <property type="match status" value="1"/>
</dbReference>
<dbReference type="AlphaFoldDB" id="A0A2U8W4R9"/>
<evidence type="ECO:0000256" key="8">
    <source>
        <dbReference type="ARBA" id="ARBA00023014"/>
    </source>
</evidence>
<evidence type="ECO:0000256" key="9">
    <source>
        <dbReference type="ARBA" id="ARBA00023204"/>
    </source>
</evidence>
<dbReference type="GO" id="GO:0006281">
    <property type="term" value="P:DNA repair"/>
    <property type="evidence" value="ECO:0007669"/>
    <property type="project" value="UniProtKB-KW"/>
</dbReference>
<name>A0A2U8W4R9_9HYPH</name>
<keyword evidence="13" id="KW-1185">Reference proteome</keyword>
<dbReference type="Proteomes" id="UP000245926">
    <property type="component" value="Chromosome"/>
</dbReference>
<keyword evidence="4" id="KW-0479">Metal-binding</keyword>
<evidence type="ECO:0000313" key="13">
    <source>
        <dbReference type="Proteomes" id="UP000245926"/>
    </source>
</evidence>
<dbReference type="InterPro" id="IPR005122">
    <property type="entry name" value="Uracil-DNA_glycosylase-like"/>
</dbReference>
<dbReference type="InterPro" id="IPR051536">
    <property type="entry name" value="UDG_Type-4/5"/>
</dbReference>
<reference evidence="13" key="1">
    <citation type="submission" date="2018-05" db="EMBL/GenBank/DDBJ databases">
        <title>Complete Genome Sequence of Methylobacterium sp. 17SD2-17.</title>
        <authorList>
            <person name="Srinivasan S."/>
        </authorList>
    </citation>
    <scope>NUCLEOTIDE SEQUENCE [LARGE SCALE GENOMIC DNA]</scope>
    <source>
        <strain evidence="13">17SD2-17</strain>
    </source>
</reference>
<sequence>MAGPEPRRTPSPVRGRAGVRDIGASGALAPLTLPLPEREGTRAVSLRPGADLDGFRAAVRGLVAEGVPPERVVWSSAEEPAGLFGAAPPASSEAPVALPRAAAALVPMVVPHRDPERYALLYALIWRLRAGERDLLEVASDPLVHRLNLMRKAIARDLHKMHAFLRFRRVPEAGTERFVAWFEPEHHILEAAAPFFVDRFRSLAWTILTPEGSAHWDGDTLRFGPPGRREDVPPGDGFEAGWRDYYESTFNPARTNLRAMRAEMPKKYWHNMPETAAIPALIRQASSRTTAMIEREPQMPTKRQPARALAAMADQDPASLEELNGIIRRSEPLVPGATQAVLGEGPVGAAIAFVGEQPGDQEDRQGRPFVGPAGQLLSRAMAEAGIDRSAAYLTNAVKHFKFEERGKRRIHQKPTAGEVSHYRWWLDRELDFVAPKLVVALGATAVLALTGKAIPITRARGPFRFERLDNRFQGFITVHPSYLLRLPDEAKAEAYAAFLDDLRRVEALGRELAG</sequence>
<organism evidence="12 13">
    <name type="scientific">Methylobacterium durans</name>
    <dbReference type="NCBI Taxonomy" id="2202825"/>
    <lineage>
        <taxon>Bacteria</taxon>
        <taxon>Pseudomonadati</taxon>
        <taxon>Pseudomonadota</taxon>
        <taxon>Alphaproteobacteria</taxon>
        <taxon>Hyphomicrobiales</taxon>
        <taxon>Methylobacteriaceae</taxon>
        <taxon>Methylobacterium</taxon>
    </lineage>
</organism>
<feature type="region of interest" description="Disordered" evidence="10">
    <location>
        <begin position="1"/>
        <end position="21"/>
    </location>
</feature>
<dbReference type="PANTHER" id="PTHR33693">
    <property type="entry name" value="TYPE-5 URACIL-DNA GLYCOSYLASE"/>
    <property type="match status" value="1"/>
</dbReference>
<dbReference type="GO" id="GO:0051539">
    <property type="term" value="F:4 iron, 4 sulfur cluster binding"/>
    <property type="evidence" value="ECO:0007669"/>
    <property type="project" value="UniProtKB-KW"/>
</dbReference>
<evidence type="ECO:0000256" key="1">
    <source>
        <dbReference type="ARBA" id="ARBA00006521"/>
    </source>
</evidence>
<dbReference type="InterPro" id="IPR005273">
    <property type="entry name" value="Ura-DNA_glyco_family4"/>
</dbReference>
<dbReference type="InterPro" id="IPR036895">
    <property type="entry name" value="Uracil-DNA_glycosylase-like_sf"/>
</dbReference>
<dbReference type="Pfam" id="PF03167">
    <property type="entry name" value="UDG"/>
    <property type="match status" value="1"/>
</dbReference>
<dbReference type="CDD" id="cd10030">
    <property type="entry name" value="UDG-F4_TTUDGA_SPO1dp_like"/>
    <property type="match status" value="1"/>
</dbReference>
<comment type="similarity">
    <text evidence="1">Belongs to the uracil-DNA glycosylase (UDG) superfamily. Type 4 (UDGa) family.</text>
</comment>
<keyword evidence="3" id="KW-0004">4Fe-4S</keyword>
<dbReference type="NCBIfam" id="TIGR03914">
    <property type="entry name" value="UDG_fam_dom"/>
    <property type="match status" value="1"/>
</dbReference>
<evidence type="ECO:0000256" key="10">
    <source>
        <dbReference type="SAM" id="MobiDB-lite"/>
    </source>
</evidence>
<dbReference type="InterPro" id="IPR023875">
    <property type="entry name" value="DNA_repair_put"/>
</dbReference>
<dbReference type="GO" id="GO:0097506">
    <property type="term" value="F:deaminated base DNA N-glycosylase activity"/>
    <property type="evidence" value="ECO:0007669"/>
    <property type="project" value="UniProtKB-ARBA"/>
</dbReference>
<evidence type="ECO:0000256" key="4">
    <source>
        <dbReference type="ARBA" id="ARBA00022723"/>
    </source>
</evidence>
<dbReference type="EMBL" id="CP029550">
    <property type="protein sequence ID" value="AWN40611.1"/>
    <property type="molecule type" value="Genomic_DNA"/>
</dbReference>
<dbReference type="Pfam" id="PF13566">
    <property type="entry name" value="DUF4130"/>
    <property type="match status" value="1"/>
</dbReference>
<proteinExistence type="inferred from homology"/>
<dbReference type="SMART" id="SM00986">
    <property type="entry name" value="UDG"/>
    <property type="match status" value="1"/>
</dbReference>
<dbReference type="NCBIfam" id="TIGR03915">
    <property type="entry name" value="SAM_7_link_chp"/>
    <property type="match status" value="1"/>
</dbReference>
<keyword evidence="7" id="KW-0408">Iron</keyword>
<dbReference type="SUPFAM" id="SSF52141">
    <property type="entry name" value="Uracil-DNA glycosylase-like"/>
    <property type="match status" value="1"/>
</dbReference>
<protein>
    <recommendedName>
        <fullName evidence="2">Type-4 uracil-DNA glycosylase</fullName>
    </recommendedName>
</protein>
<evidence type="ECO:0000313" key="12">
    <source>
        <dbReference type="EMBL" id="AWN40611.1"/>
    </source>
</evidence>
<dbReference type="Gene3D" id="3.40.470.10">
    <property type="entry name" value="Uracil-DNA glycosylase-like domain"/>
    <property type="match status" value="1"/>
</dbReference>
<dbReference type="KEGG" id="mets:DK389_08790"/>
<evidence type="ECO:0000259" key="11">
    <source>
        <dbReference type="SMART" id="SM00986"/>
    </source>
</evidence>
<dbReference type="OrthoDB" id="5290748at2"/>
<gene>
    <name evidence="12" type="ORF">DK389_08790</name>
</gene>
<evidence type="ECO:0000256" key="2">
    <source>
        <dbReference type="ARBA" id="ARBA00019403"/>
    </source>
</evidence>
<evidence type="ECO:0000256" key="6">
    <source>
        <dbReference type="ARBA" id="ARBA00022801"/>
    </source>
</evidence>
<accession>A0A2U8W4R9</accession>
<evidence type="ECO:0000256" key="5">
    <source>
        <dbReference type="ARBA" id="ARBA00022763"/>
    </source>
</evidence>
<keyword evidence="5" id="KW-0227">DNA damage</keyword>
<keyword evidence="9" id="KW-0234">DNA repair</keyword>
<feature type="domain" description="Uracil-DNA glycosylase-like" evidence="11">
    <location>
        <begin position="342"/>
        <end position="503"/>
    </location>
</feature>
<dbReference type="GO" id="GO:0046872">
    <property type="term" value="F:metal ion binding"/>
    <property type="evidence" value="ECO:0007669"/>
    <property type="project" value="UniProtKB-KW"/>
</dbReference>
<keyword evidence="8" id="KW-0411">Iron-sulfur</keyword>
<evidence type="ECO:0000256" key="3">
    <source>
        <dbReference type="ARBA" id="ARBA00022485"/>
    </source>
</evidence>
<dbReference type="SMART" id="SM00987">
    <property type="entry name" value="UreE_C"/>
    <property type="match status" value="1"/>
</dbReference>
<keyword evidence="6" id="KW-0378">Hydrolase</keyword>